<evidence type="ECO:0000259" key="2">
    <source>
        <dbReference type="Pfam" id="PF07786"/>
    </source>
</evidence>
<protein>
    <submittedName>
        <fullName evidence="3">DUF1624 domain-containing protein</fullName>
    </submittedName>
</protein>
<feature type="transmembrane region" description="Helical" evidence="1">
    <location>
        <begin position="289"/>
        <end position="309"/>
    </location>
</feature>
<dbReference type="Proteomes" id="UP000580839">
    <property type="component" value="Unassembled WGS sequence"/>
</dbReference>
<feature type="domain" description="Heparan-alpha-glucosaminide N-acetyltransferase catalytic" evidence="2">
    <location>
        <begin position="25"/>
        <end position="240"/>
    </location>
</feature>
<keyword evidence="1" id="KW-0472">Membrane</keyword>
<feature type="transmembrane region" description="Helical" evidence="1">
    <location>
        <begin position="167"/>
        <end position="190"/>
    </location>
</feature>
<dbReference type="InterPro" id="IPR012429">
    <property type="entry name" value="HGSNAT_cat"/>
</dbReference>
<gene>
    <name evidence="3" type="ORF">HOP12_07455</name>
</gene>
<dbReference type="EMBL" id="JABFRW010000086">
    <property type="protein sequence ID" value="NOT33990.1"/>
    <property type="molecule type" value="Genomic_DNA"/>
</dbReference>
<dbReference type="Pfam" id="PF07786">
    <property type="entry name" value="HGSNAT_cat"/>
    <property type="match status" value="1"/>
</dbReference>
<reference evidence="3 4" key="1">
    <citation type="submission" date="2020-04" db="EMBL/GenBank/DDBJ databases">
        <title>Metagenomic profiling of ammonia- and methane-oxidizing microorganisms in a Dutch drinking water treatment plant.</title>
        <authorList>
            <person name="Poghosyan L."/>
            <person name="Leucker S."/>
        </authorList>
    </citation>
    <scope>NUCLEOTIDE SEQUENCE [LARGE SCALE GENOMIC DNA]</scope>
    <source>
        <strain evidence="3">S-RSF-IL-03</strain>
    </source>
</reference>
<dbReference type="AlphaFoldDB" id="A0A849SRG8"/>
<feature type="transmembrane region" description="Helical" evidence="1">
    <location>
        <begin position="141"/>
        <end position="160"/>
    </location>
</feature>
<feature type="transmembrane region" description="Helical" evidence="1">
    <location>
        <begin position="26"/>
        <end position="48"/>
    </location>
</feature>
<dbReference type="PANTHER" id="PTHR40407">
    <property type="entry name" value="MEMBRANE PROTEIN-LIKE PROTEIN"/>
    <property type="match status" value="1"/>
</dbReference>
<keyword evidence="1" id="KW-0812">Transmembrane</keyword>
<feature type="transmembrane region" description="Helical" evidence="1">
    <location>
        <begin position="244"/>
        <end position="261"/>
    </location>
</feature>
<name>A0A849SRG8_UNCEI</name>
<comment type="caution">
    <text evidence="3">The sequence shown here is derived from an EMBL/GenBank/DDBJ whole genome shotgun (WGS) entry which is preliminary data.</text>
</comment>
<evidence type="ECO:0000313" key="3">
    <source>
        <dbReference type="EMBL" id="NOT33990.1"/>
    </source>
</evidence>
<feature type="transmembrane region" description="Helical" evidence="1">
    <location>
        <begin position="68"/>
        <end position="92"/>
    </location>
</feature>
<feature type="transmembrane region" description="Helical" evidence="1">
    <location>
        <begin position="321"/>
        <end position="343"/>
    </location>
</feature>
<organism evidence="3 4">
    <name type="scientific">Eiseniibacteriota bacterium</name>
    <dbReference type="NCBI Taxonomy" id="2212470"/>
    <lineage>
        <taxon>Bacteria</taxon>
        <taxon>Candidatus Eiseniibacteriota</taxon>
    </lineage>
</organism>
<accession>A0A849SRG8</accession>
<evidence type="ECO:0000313" key="4">
    <source>
        <dbReference type="Proteomes" id="UP000580839"/>
    </source>
</evidence>
<sequence length="391" mass="43169">MGESQPATRRPEAEPREGALAGQRRLIALDAIRGIAIVLMTVDHAAALARFNVLAERYSGRFEPMAPFPWWVLGLVTNFAAPLFWFASGVSLGLFERGMRGRADAGLSLTKIILVRAGLLLLLDAFVISPLWAPLLRLKVFYTFDMLSSLGLSLALLAGLRFLPRRALGVLGLVLIVGFEALRAALPAGLREAGGFWLAVWLDHVGGSHPVVSFPVLGWLGLLLLGYAFAVAALRPTWRSPGRWVWIGGLLLTSWAVLRWSRGYGNLDVPIPETGFVEFLTMTKGPPSLTFLLFNLGLAALAYAGVLLWETRGGGRIWSALGDLGRAALFVYLVHLVLYKVIAWGTHRAIHDYEVIRFVITWTIGITVLVPLARWYRKLKMSYRKSVLKYL</sequence>
<feature type="transmembrane region" description="Helical" evidence="1">
    <location>
        <begin position="210"/>
        <end position="232"/>
    </location>
</feature>
<dbReference type="PANTHER" id="PTHR40407:SF1">
    <property type="entry name" value="HEPARAN-ALPHA-GLUCOSAMINIDE N-ACETYLTRANSFERASE CATALYTIC DOMAIN-CONTAINING PROTEIN"/>
    <property type="match status" value="1"/>
</dbReference>
<evidence type="ECO:0000256" key="1">
    <source>
        <dbReference type="SAM" id="Phobius"/>
    </source>
</evidence>
<proteinExistence type="predicted"/>
<feature type="transmembrane region" description="Helical" evidence="1">
    <location>
        <begin position="113"/>
        <end position="135"/>
    </location>
</feature>
<keyword evidence="1" id="KW-1133">Transmembrane helix</keyword>
<feature type="transmembrane region" description="Helical" evidence="1">
    <location>
        <begin position="355"/>
        <end position="376"/>
    </location>
</feature>